<keyword evidence="4" id="KW-0436">Ligase</keyword>
<dbReference type="GO" id="GO:0006419">
    <property type="term" value="P:alanyl-tRNA aminoacylation"/>
    <property type="evidence" value="ECO:0007669"/>
    <property type="project" value="InterPro"/>
</dbReference>
<dbReference type="GO" id="GO:0005829">
    <property type="term" value="C:cytosol"/>
    <property type="evidence" value="ECO:0007669"/>
    <property type="project" value="TreeGrafter"/>
</dbReference>
<evidence type="ECO:0000256" key="3">
    <source>
        <dbReference type="ARBA" id="ARBA00022555"/>
    </source>
</evidence>
<evidence type="ECO:0000256" key="8">
    <source>
        <dbReference type="ARBA" id="ARBA00022917"/>
    </source>
</evidence>
<keyword evidence="6" id="KW-0067">ATP-binding</keyword>
<dbReference type="GO" id="GO:0004813">
    <property type="term" value="F:alanine-tRNA ligase activity"/>
    <property type="evidence" value="ECO:0007669"/>
    <property type="project" value="UniProtKB-EC"/>
</dbReference>
<dbReference type="Pfam" id="PF07973">
    <property type="entry name" value="tRNA_SAD"/>
    <property type="match status" value="1"/>
</dbReference>
<dbReference type="PROSITE" id="PS50860">
    <property type="entry name" value="AA_TRNA_LIGASE_II_ALA"/>
    <property type="match status" value="1"/>
</dbReference>
<name>A0A1F7GCH0_9BACT</name>
<dbReference type="Pfam" id="PF01411">
    <property type="entry name" value="tRNA-synt_2c"/>
    <property type="match status" value="1"/>
</dbReference>
<reference evidence="11 12" key="1">
    <citation type="journal article" date="2016" name="Nat. Commun.">
        <title>Thousands of microbial genomes shed light on interconnected biogeochemical processes in an aquifer system.</title>
        <authorList>
            <person name="Anantharaman K."/>
            <person name="Brown C.T."/>
            <person name="Hug L.A."/>
            <person name="Sharon I."/>
            <person name="Castelle C.J."/>
            <person name="Probst A.J."/>
            <person name="Thomas B.C."/>
            <person name="Singh A."/>
            <person name="Wilkins M.J."/>
            <person name="Karaoz U."/>
            <person name="Brodie E.L."/>
            <person name="Williams K.H."/>
            <person name="Hubbard S.S."/>
            <person name="Banfield J.F."/>
        </authorList>
    </citation>
    <scope>NUCLEOTIDE SEQUENCE [LARGE SCALE GENOMIC DNA]</scope>
</reference>
<dbReference type="GO" id="GO:0005524">
    <property type="term" value="F:ATP binding"/>
    <property type="evidence" value="ECO:0007669"/>
    <property type="project" value="UniProtKB-KW"/>
</dbReference>
<evidence type="ECO:0000256" key="2">
    <source>
        <dbReference type="ARBA" id="ARBA00013168"/>
    </source>
</evidence>
<dbReference type="SUPFAM" id="SSF101353">
    <property type="entry name" value="Putative anticodon-binding domain of alanyl-tRNA synthetase (AlaRS)"/>
    <property type="match status" value="1"/>
</dbReference>
<dbReference type="InterPro" id="IPR018165">
    <property type="entry name" value="Ala-tRNA-synth_IIc_core"/>
</dbReference>
<evidence type="ECO:0000256" key="5">
    <source>
        <dbReference type="ARBA" id="ARBA00022741"/>
    </source>
</evidence>
<proteinExistence type="inferred from homology"/>
<keyword evidence="9" id="KW-0030">Aminoacyl-tRNA synthetase</keyword>
<keyword evidence="7" id="KW-0694">RNA-binding</keyword>
<dbReference type="InterPro" id="IPR002318">
    <property type="entry name" value="Ala-tRNA-lgiase_IIc"/>
</dbReference>
<evidence type="ECO:0000256" key="1">
    <source>
        <dbReference type="ARBA" id="ARBA00008226"/>
    </source>
</evidence>
<comment type="similarity">
    <text evidence="1">Belongs to the class-II aminoacyl-tRNA synthetase family.</text>
</comment>
<organism evidence="11 12">
    <name type="scientific">Candidatus Roizmanbacteria bacterium RIFCSPHIGHO2_01_FULL_39_12b</name>
    <dbReference type="NCBI Taxonomy" id="1802030"/>
    <lineage>
        <taxon>Bacteria</taxon>
        <taxon>Candidatus Roizmaniibacteriota</taxon>
    </lineage>
</organism>
<dbReference type="InterPro" id="IPR018164">
    <property type="entry name" value="Ala-tRNA-synth_IIc_N"/>
</dbReference>
<dbReference type="Gene3D" id="3.30.54.20">
    <property type="match status" value="1"/>
</dbReference>
<feature type="domain" description="Alanyl-transfer RNA synthetases family profile" evidence="10">
    <location>
        <begin position="1"/>
        <end position="596"/>
    </location>
</feature>
<dbReference type="InterPro" id="IPR018162">
    <property type="entry name" value="Ala-tRNA-ligase_IIc_anticod-bd"/>
</dbReference>
<dbReference type="Proteomes" id="UP000178372">
    <property type="component" value="Unassembled WGS sequence"/>
</dbReference>
<dbReference type="InterPro" id="IPR018163">
    <property type="entry name" value="Thr/Ala-tRNA-synth_IIc_edit"/>
</dbReference>
<gene>
    <name evidence="11" type="ORF">A2690_03830</name>
</gene>
<dbReference type="PANTHER" id="PTHR11777">
    <property type="entry name" value="ALANYL-TRNA SYNTHETASE"/>
    <property type="match status" value="1"/>
</dbReference>
<dbReference type="Gene3D" id="3.30.980.10">
    <property type="entry name" value="Threonyl-trna Synthetase, Chain A, domain 2"/>
    <property type="match status" value="1"/>
</dbReference>
<dbReference type="InterPro" id="IPR050058">
    <property type="entry name" value="Ala-tRNA_ligase"/>
</dbReference>
<evidence type="ECO:0000256" key="9">
    <source>
        <dbReference type="ARBA" id="ARBA00023146"/>
    </source>
</evidence>
<protein>
    <recommendedName>
        <fullName evidence="2">alanine--tRNA ligase</fullName>
        <ecNumber evidence="2">6.1.1.7</ecNumber>
    </recommendedName>
</protein>
<sequence>MTHRELRKSYIDFFKKRDHVQIEPSSLVLYNDPTTLFTSAGMQPLISNLLGAKHPMGTRLIDIQPCFRSVDIDEVGDGRHTTFFEMMGNWSLGDYFKKEQIEWYWTFFTEVLSLPKEKLYVTIFEGNKEIPKDIESETLWKKLGVAPSHIREYDVKKNWWSRSGPPESMPEGEVGGPSSELFFEFDTVLHTPRFGSVCHPNCECGHYVEIANSVFVEYKKSNNSLQLLPQKNVDFGGGFDRIMAAIQNNPDLFTTDLFSQIITSLEELANKKYESQKSEFQVIADHIKASVMICKAGITPSNKEQGYVLRRLIRRSLVKMNILGCSMKPDIKPLVKSILTIYDGLYDLSEQDNGTISKTIQDEIERFDETLRRGLKYFNKLNNDQLSEQAFNLYQTYGFPLEVTQELTAQRGVTLDTNTFHQMNQTHKKLSKKASIGFFKGGLADQSEQVVIYHTATHLIHQALRDVLGAGVRQEGSNITGERLRFDFQSSFKPTDEEIQKVQNIVNEKISEKLPVYNLALPKSEAEKLGALSFFREKYADTVSIYCIGGSAEQPDVAYSKEFCGGPHVINTDAIGKIKIDNVKKIGSSTFRLYAS</sequence>
<dbReference type="EMBL" id="MFZF01000016">
    <property type="protein sequence ID" value="OGK16549.1"/>
    <property type="molecule type" value="Genomic_DNA"/>
</dbReference>
<dbReference type="Gene3D" id="3.30.930.10">
    <property type="entry name" value="Bira Bifunctional Protein, Domain 2"/>
    <property type="match status" value="1"/>
</dbReference>
<dbReference type="InterPro" id="IPR012947">
    <property type="entry name" value="tRNA_SAD"/>
</dbReference>
<dbReference type="NCBIfam" id="NF002436">
    <property type="entry name" value="PRK01584.1"/>
    <property type="match status" value="1"/>
</dbReference>
<keyword evidence="8" id="KW-0648">Protein biosynthesis</keyword>
<dbReference type="CDD" id="cd00673">
    <property type="entry name" value="AlaRS_core"/>
    <property type="match status" value="1"/>
</dbReference>
<evidence type="ECO:0000256" key="6">
    <source>
        <dbReference type="ARBA" id="ARBA00022840"/>
    </source>
</evidence>
<dbReference type="GO" id="GO:0002161">
    <property type="term" value="F:aminoacyl-tRNA deacylase activity"/>
    <property type="evidence" value="ECO:0007669"/>
    <property type="project" value="TreeGrafter"/>
</dbReference>
<dbReference type="SMART" id="SM00863">
    <property type="entry name" value="tRNA_SAD"/>
    <property type="match status" value="1"/>
</dbReference>
<dbReference type="FunFam" id="3.30.980.10:FF:000004">
    <property type="entry name" value="Alanine--tRNA ligase, cytoplasmic"/>
    <property type="match status" value="1"/>
</dbReference>
<evidence type="ECO:0000313" key="12">
    <source>
        <dbReference type="Proteomes" id="UP000178372"/>
    </source>
</evidence>
<dbReference type="SUPFAM" id="SSF55681">
    <property type="entry name" value="Class II aaRS and biotin synthetases"/>
    <property type="match status" value="1"/>
</dbReference>
<evidence type="ECO:0000256" key="4">
    <source>
        <dbReference type="ARBA" id="ARBA00022598"/>
    </source>
</evidence>
<evidence type="ECO:0000256" key="7">
    <source>
        <dbReference type="ARBA" id="ARBA00022884"/>
    </source>
</evidence>
<dbReference type="PRINTS" id="PR00980">
    <property type="entry name" value="TRNASYNTHALA"/>
</dbReference>
<dbReference type="GO" id="GO:0000049">
    <property type="term" value="F:tRNA binding"/>
    <property type="evidence" value="ECO:0007669"/>
    <property type="project" value="UniProtKB-KW"/>
</dbReference>
<dbReference type="EC" id="6.1.1.7" evidence="2"/>
<dbReference type="InterPro" id="IPR045864">
    <property type="entry name" value="aa-tRNA-synth_II/BPL/LPL"/>
</dbReference>
<keyword evidence="3" id="KW-0820">tRNA-binding</keyword>
<keyword evidence="5" id="KW-0547">Nucleotide-binding</keyword>
<dbReference type="SUPFAM" id="SSF55186">
    <property type="entry name" value="ThrRS/AlaRS common domain"/>
    <property type="match status" value="1"/>
</dbReference>
<evidence type="ECO:0000313" key="11">
    <source>
        <dbReference type="EMBL" id="OGK16549.1"/>
    </source>
</evidence>
<dbReference type="PANTHER" id="PTHR11777:SF9">
    <property type="entry name" value="ALANINE--TRNA LIGASE, CYTOPLASMIC"/>
    <property type="match status" value="1"/>
</dbReference>
<evidence type="ECO:0000259" key="10">
    <source>
        <dbReference type="PROSITE" id="PS50860"/>
    </source>
</evidence>
<comment type="caution">
    <text evidence="11">The sequence shown here is derived from an EMBL/GenBank/DDBJ whole genome shotgun (WGS) entry which is preliminary data.</text>
</comment>
<accession>A0A1F7GCH0</accession>
<dbReference type="AlphaFoldDB" id="A0A1F7GCH0"/>